<dbReference type="Gene3D" id="3.20.20.190">
    <property type="entry name" value="Phosphatidylinositol (PI) phosphodiesterase"/>
    <property type="match status" value="1"/>
</dbReference>
<evidence type="ECO:0000256" key="1">
    <source>
        <dbReference type="SAM" id="MobiDB-lite"/>
    </source>
</evidence>
<evidence type="ECO:0000259" key="3">
    <source>
        <dbReference type="PROSITE" id="PS51704"/>
    </source>
</evidence>
<keyword evidence="2" id="KW-0812">Transmembrane</keyword>
<dbReference type="SUPFAM" id="SSF51695">
    <property type="entry name" value="PLC-like phosphodiesterases"/>
    <property type="match status" value="1"/>
</dbReference>
<name>A0A8H3EWK4_9LECA</name>
<sequence>MAAAKPIMQKVSPLVPPFLLDDRVYDTLSEAPSLDKNVAQPLPSWTFARKRPSGGRMPQAIAHRGYKAKHPENTMGAFRGAVKAKAHAMETDIHLTKDDVVVLSHDATLKRCYGKDEKILDCTWEYISQQRTLEAPHEPMPRLRDLLQFLASPGLENVWLLLDIKLDNDADNVMRLIAETIRSVPPNPLKPWNQRLVLGCWAVKFLPLCAEYLPAFPITHIGFTIPYARKFLSVPNVSFNMLQKTLMIPFFGARFIRDVKAKRRPLFVWTVNEEAMMKWSIERELDGVITDDPKRFLEICDEWEQGKREINISWRQWMMIAWINLMVLVFGTIFWWKYSVAGKEKTTRKPGKGAVPLPSKNEGGVP</sequence>
<dbReference type="EMBL" id="CAJPDT010000010">
    <property type="protein sequence ID" value="CAF9912719.1"/>
    <property type="molecule type" value="Genomic_DNA"/>
</dbReference>
<organism evidence="4 5">
    <name type="scientific">Imshaugia aleurites</name>
    <dbReference type="NCBI Taxonomy" id="172621"/>
    <lineage>
        <taxon>Eukaryota</taxon>
        <taxon>Fungi</taxon>
        <taxon>Dikarya</taxon>
        <taxon>Ascomycota</taxon>
        <taxon>Pezizomycotina</taxon>
        <taxon>Lecanoromycetes</taxon>
        <taxon>OSLEUM clade</taxon>
        <taxon>Lecanoromycetidae</taxon>
        <taxon>Lecanorales</taxon>
        <taxon>Lecanorineae</taxon>
        <taxon>Parmeliaceae</taxon>
        <taxon>Imshaugia</taxon>
    </lineage>
</organism>
<feature type="domain" description="GP-PDE" evidence="3">
    <location>
        <begin position="58"/>
        <end position="300"/>
    </location>
</feature>
<keyword evidence="2" id="KW-0472">Membrane</keyword>
<dbReference type="GO" id="GO:0008081">
    <property type="term" value="F:phosphoric diester hydrolase activity"/>
    <property type="evidence" value="ECO:0007669"/>
    <property type="project" value="InterPro"/>
</dbReference>
<keyword evidence="2" id="KW-1133">Transmembrane helix</keyword>
<dbReference type="AlphaFoldDB" id="A0A8H3EWK4"/>
<keyword evidence="5" id="KW-1185">Reference proteome</keyword>
<dbReference type="PANTHER" id="PTHR43805">
    <property type="entry name" value="GLYCEROPHOSPHORYL DIESTER PHOSPHODIESTERASE"/>
    <property type="match status" value="1"/>
</dbReference>
<dbReference type="OrthoDB" id="1058301at2759"/>
<dbReference type="Proteomes" id="UP000664534">
    <property type="component" value="Unassembled WGS sequence"/>
</dbReference>
<protein>
    <recommendedName>
        <fullName evidence="3">GP-PDE domain-containing protein</fullName>
    </recommendedName>
</protein>
<comment type="caution">
    <text evidence="4">The sequence shown here is derived from an EMBL/GenBank/DDBJ whole genome shotgun (WGS) entry which is preliminary data.</text>
</comment>
<proteinExistence type="predicted"/>
<evidence type="ECO:0000313" key="5">
    <source>
        <dbReference type="Proteomes" id="UP000664534"/>
    </source>
</evidence>
<feature type="region of interest" description="Disordered" evidence="1">
    <location>
        <begin position="346"/>
        <end position="366"/>
    </location>
</feature>
<dbReference type="GO" id="GO:0006629">
    <property type="term" value="P:lipid metabolic process"/>
    <property type="evidence" value="ECO:0007669"/>
    <property type="project" value="InterPro"/>
</dbReference>
<evidence type="ECO:0000313" key="4">
    <source>
        <dbReference type="EMBL" id="CAF9912719.1"/>
    </source>
</evidence>
<dbReference type="Pfam" id="PF03009">
    <property type="entry name" value="GDPD"/>
    <property type="match status" value="1"/>
</dbReference>
<evidence type="ECO:0000256" key="2">
    <source>
        <dbReference type="SAM" id="Phobius"/>
    </source>
</evidence>
<dbReference type="PROSITE" id="PS51704">
    <property type="entry name" value="GP_PDE"/>
    <property type="match status" value="1"/>
</dbReference>
<accession>A0A8H3EWK4</accession>
<dbReference type="InterPro" id="IPR030395">
    <property type="entry name" value="GP_PDE_dom"/>
</dbReference>
<reference evidence="4" key="1">
    <citation type="submission" date="2021-03" db="EMBL/GenBank/DDBJ databases">
        <authorList>
            <person name="Tagirdzhanova G."/>
        </authorList>
    </citation>
    <scope>NUCLEOTIDE SEQUENCE</scope>
</reference>
<gene>
    <name evidence="4" type="ORF">IMSHALPRED_000398</name>
</gene>
<dbReference type="PANTHER" id="PTHR43805:SF1">
    <property type="entry name" value="GP-PDE DOMAIN-CONTAINING PROTEIN"/>
    <property type="match status" value="1"/>
</dbReference>
<dbReference type="CDD" id="cd08570">
    <property type="entry name" value="GDPD_YPL206cp_fungi"/>
    <property type="match status" value="1"/>
</dbReference>
<feature type="transmembrane region" description="Helical" evidence="2">
    <location>
        <begin position="317"/>
        <end position="336"/>
    </location>
</feature>
<dbReference type="InterPro" id="IPR017946">
    <property type="entry name" value="PLC-like_Pdiesterase_TIM-brl"/>
</dbReference>